<dbReference type="Gene3D" id="3.40.50.1110">
    <property type="entry name" value="SGNH hydrolase"/>
    <property type="match status" value="1"/>
</dbReference>
<organism evidence="1">
    <name type="scientific">Cuerna arida</name>
    <dbReference type="NCBI Taxonomy" id="1464854"/>
    <lineage>
        <taxon>Eukaryota</taxon>
        <taxon>Metazoa</taxon>
        <taxon>Ecdysozoa</taxon>
        <taxon>Arthropoda</taxon>
        <taxon>Hexapoda</taxon>
        <taxon>Insecta</taxon>
        <taxon>Pterygota</taxon>
        <taxon>Neoptera</taxon>
        <taxon>Paraneoptera</taxon>
        <taxon>Hemiptera</taxon>
        <taxon>Auchenorrhyncha</taxon>
        <taxon>Membracoidea</taxon>
        <taxon>Cicadellidae</taxon>
        <taxon>Cicadellinae</taxon>
        <taxon>Proconiini</taxon>
        <taxon>Cuerna</taxon>
    </lineage>
</organism>
<dbReference type="InterPro" id="IPR038885">
    <property type="entry name" value="PLB1"/>
</dbReference>
<dbReference type="PANTHER" id="PTHR21325">
    <property type="entry name" value="PHOSPHOLIPASE B, PLB1"/>
    <property type="match status" value="1"/>
</dbReference>
<dbReference type="Pfam" id="PF00657">
    <property type="entry name" value="Lipase_GDSL"/>
    <property type="match status" value="1"/>
</dbReference>
<name>A0A1B6GTS3_9HEMI</name>
<dbReference type="CDD" id="cd01824">
    <property type="entry name" value="Phospholipase_B_like"/>
    <property type="match status" value="1"/>
</dbReference>
<dbReference type="InterPro" id="IPR036514">
    <property type="entry name" value="SGNH_hydro_sf"/>
</dbReference>
<evidence type="ECO:0000313" key="1">
    <source>
        <dbReference type="EMBL" id="JAS65840.1"/>
    </source>
</evidence>
<protein>
    <recommendedName>
        <fullName evidence="2">Phospholipase B1, membrane-associated</fullName>
    </recommendedName>
</protein>
<dbReference type="InterPro" id="IPR035547">
    <property type="entry name" value="Phospholipase_B"/>
</dbReference>
<evidence type="ECO:0008006" key="2">
    <source>
        <dbReference type="Google" id="ProtNLM"/>
    </source>
</evidence>
<dbReference type="EMBL" id="GECZ01003929">
    <property type="protein sequence ID" value="JAS65840.1"/>
    <property type="molecule type" value="Transcribed_RNA"/>
</dbReference>
<accession>A0A1B6GTS3</accession>
<dbReference type="GO" id="GO:0006644">
    <property type="term" value="P:phospholipid metabolic process"/>
    <property type="evidence" value="ECO:0007669"/>
    <property type="project" value="TreeGrafter"/>
</dbReference>
<dbReference type="PANTHER" id="PTHR21325:SF31">
    <property type="entry name" value="GH22081P-RELATED"/>
    <property type="match status" value="1"/>
</dbReference>
<sequence>MKVWSNAMVSLLVYWSAGSLALDLNWRVSLSLKRFEQVRDAFLNIIGRTTSDPRLFQRAGRLQKLQPSINESTPFPCRTAGFRSAMRPVSVHRLRPGDIDVVGALGDSLTAGNGAAASSLVHVYTENRGISWSIGGQGTWREFLTLPNMLKEFNPQLVGYSLKDSLSHHRASQFNTGEAGAMSNDLPYMAGQLVKRIRSDPRVDLQNDWKLITLMMGSNDFCVDICYVDTKTTPERHRRNLIKTLDILKKALPRTLVQIVISPNLNAILKRFTGTRPLCQVVHGFECPCLFGLAYQNRQREFYELMRLWQQAEFKVASDPRYQETEDFAVVAQPFTYKLKFPVRRDSNGKNLTDFTYLSEDCFHFSQKGYSRAVTALWNNMLEPVGKKSTNWLPEFQHFVCPSESSPYIFTSKNS</sequence>
<dbReference type="InterPro" id="IPR001087">
    <property type="entry name" value="GDSL"/>
</dbReference>
<dbReference type="SUPFAM" id="SSF52266">
    <property type="entry name" value="SGNH hydrolase"/>
    <property type="match status" value="1"/>
</dbReference>
<dbReference type="AlphaFoldDB" id="A0A1B6GTS3"/>
<gene>
    <name evidence="1" type="ORF">g.14478</name>
</gene>
<proteinExistence type="predicted"/>
<reference evidence="1" key="1">
    <citation type="submission" date="2015-11" db="EMBL/GenBank/DDBJ databases">
        <title>De novo transcriptome assembly of four potential Pierce s Disease insect vectors from Arizona vineyards.</title>
        <authorList>
            <person name="Tassone E.E."/>
        </authorList>
    </citation>
    <scope>NUCLEOTIDE SEQUENCE</scope>
</reference>
<dbReference type="GO" id="GO:0004620">
    <property type="term" value="F:phospholipase activity"/>
    <property type="evidence" value="ECO:0007669"/>
    <property type="project" value="InterPro"/>
</dbReference>